<dbReference type="Gene3D" id="3.40.50.300">
    <property type="entry name" value="P-loop containing nucleotide triphosphate hydrolases"/>
    <property type="match status" value="1"/>
</dbReference>
<organism evidence="1 2">
    <name type="scientific">Parablautia intestinalis</name>
    <dbReference type="NCBI Taxonomy" id="2320100"/>
    <lineage>
        <taxon>Bacteria</taxon>
        <taxon>Bacillati</taxon>
        <taxon>Bacillota</taxon>
        <taxon>Clostridia</taxon>
        <taxon>Lachnospirales</taxon>
        <taxon>Lachnospiraceae</taxon>
        <taxon>Parablautia</taxon>
    </lineage>
</organism>
<dbReference type="Gene3D" id="3.40.50.10850">
    <property type="entry name" value="Ntrc-like two-domain protein"/>
    <property type="match status" value="1"/>
</dbReference>
<dbReference type="OrthoDB" id="9777019at2"/>
<dbReference type="SUPFAM" id="SSF52540">
    <property type="entry name" value="P-loop containing nucleoside triphosphate hydrolases"/>
    <property type="match status" value="1"/>
</dbReference>
<dbReference type="Proteomes" id="UP000280696">
    <property type="component" value="Unassembled WGS sequence"/>
</dbReference>
<proteinExistence type="predicted"/>
<protein>
    <recommendedName>
        <fullName evidence="3">AAA domain-containing protein</fullName>
    </recommendedName>
</protein>
<evidence type="ECO:0008006" key="3">
    <source>
        <dbReference type="Google" id="ProtNLM"/>
    </source>
</evidence>
<dbReference type="EMBL" id="RAYQ01000006">
    <property type="protein sequence ID" value="RKI92047.1"/>
    <property type="molecule type" value="Genomic_DNA"/>
</dbReference>
<evidence type="ECO:0000313" key="1">
    <source>
        <dbReference type="EMBL" id="RKI92047.1"/>
    </source>
</evidence>
<dbReference type="RefSeq" id="WP_120468646.1">
    <property type="nucleotide sequence ID" value="NZ_CATAJS010000080.1"/>
</dbReference>
<accession>A0A3A9AKX5</accession>
<comment type="caution">
    <text evidence="1">The sequence shown here is derived from an EMBL/GenBank/DDBJ whole genome shotgun (WGS) entry which is preliminary data.</text>
</comment>
<name>A0A3A9AKX5_9FIRM</name>
<sequence>MDKRILAIFDGEESYAYRLMEFMSEKTNLPFEIYIFTSESKLFSCAKIKDIECLLVSENVYSKEVESLKIPHIVILSESGENLNKALHHINKYQSCENILHEVVEYYTNQSENVPTALRVGLKKMKIIGIYTPIGRCLQTTFSLTLGQMLAKQYKTLYLNFEIYSGLGRMLSRSFNSDISDLMYYFTCSREKLAYRMESMVETVNGLDFIPPVEIHQSLAGIRGSQWLDLFQEIEKNSEYEFLILDLTDGIMDLWDVLRNCNYIYTIYREDGIAMAKLEQYEKALESLDYSDIAAKASKWKLPVFKQLPLRFEELTYGELAGYIKRNVFPDLFGKEQDGA</sequence>
<dbReference type="AlphaFoldDB" id="A0A3A9AKX5"/>
<dbReference type="InterPro" id="IPR027417">
    <property type="entry name" value="P-loop_NTPase"/>
</dbReference>
<gene>
    <name evidence="1" type="ORF">D7V94_08230</name>
</gene>
<evidence type="ECO:0000313" key="2">
    <source>
        <dbReference type="Proteomes" id="UP000280696"/>
    </source>
</evidence>
<reference evidence="1 2" key="1">
    <citation type="submission" date="2018-09" db="EMBL/GenBank/DDBJ databases">
        <title>Murine metabolic-syndrome-specific gut microbial biobank.</title>
        <authorList>
            <person name="Liu C."/>
        </authorList>
    </citation>
    <scope>NUCLEOTIDE SEQUENCE [LARGE SCALE GENOMIC DNA]</scope>
    <source>
        <strain evidence="1 2">0.1xD8-82</strain>
    </source>
</reference>
<keyword evidence="2" id="KW-1185">Reference proteome</keyword>